<dbReference type="Pfam" id="PF11563">
    <property type="entry name" value="Protoglobin"/>
    <property type="match status" value="1"/>
</dbReference>
<evidence type="ECO:0000259" key="1">
    <source>
        <dbReference type="Pfam" id="PF11563"/>
    </source>
</evidence>
<gene>
    <name evidence="2" type="ORF">K493DRAFT_197459</name>
</gene>
<dbReference type="AlphaFoldDB" id="A0A1Y1YDD3"/>
<evidence type="ECO:0000313" key="3">
    <source>
        <dbReference type="Proteomes" id="UP000193498"/>
    </source>
</evidence>
<comment type="caution">
    <text evidence="2">The sequence shown here is derived from an EMBL/GenBank/DDBJ whole genome shotgun (WGS) entry which is preliminary data.</text>
</comment>
<reference evidence="2 3" key="1">
    <citation type="submission" date="2016-07" db="EMBL/GenBank/DDBJ databases">
        <title>Pervasive Adenine N6-methylation of Active Genes in Fungi.</title>
        <authorList>
            <consortium name="DOE Joint Genome Institute"/>
            <person name="Mondo S.J."/>
            <person name="Dannebaum R.O."/>
            <person name="Kuo R.C."/>
            <person name="Labutti K."/>
            <person name="Haridas S."/>
            <person name="Kuo A."/>
            <person name="Salamov A."/>
            <person name="Ahrendt S.R."/>
            <person name="Lipzen A."/>
            <person name="Sullivan W."/>
            <person name="Andreopoulos W.B."/>
            <person name="Clum A."/>
            <person name="Lindquist E."/>
            <person name="Daum C."/>
            <person name="Ramamoorthy G.K."/>
            <person name="Gryganskyi A."/>
            <person name="Culley D."/>
            <person name="Magnuson J.K."/>
            <person name="James T.Y."/>
            <person name="O'Malley M.A."/>
            <person name="Stajich J.E."/>
            <person name="Spatafora J.W."/>
            <person name="Visel A."/>
            <person name="Grigoriev I.V."/>
        </authorList>
    </citation>
    <scope>NUCLEOTIDE SEQUENCE [LARGE SCALE GENOMIC DNA]</scope>
    <source>
        <strain evidence="2 3">CBS 931.73</strain>
    </source>
</reference>
<dbReference type="GO" id="GO:0020037">
    <property type="term" value="F:heme binding"/>
    <property type="evidence" value="ECO:0007669"/>
    <property type="project" value="InterPro"/>
</dbReference>
<dbReference type="OrthoDB" id="10027058at2759"/>
<dbReference type="InterPro" id="IPR044398">
    <property type="entry name" value="Globin-sensor_dom"/>
</dbReference>
<sequence>HEGYAGEVVENGQDLKVNSSPIKYRKGTLTCYINRLLSNPCDERMIKYLDWVAQIHTDIMGKKSKINAGYIHISALMGFIENTLI</sequence>
<dbReference type="InParanoid" id="A0A1Y1YDD3"/>
<name>A0A1Y1YDD3_9FUNG</name>
<dbReference type="GO" id="GO:0019825">
    <property type="term" value="F:oxygen binding"/>
    <property type="evidence" value="ECO:0007669"/>
    <property type="project" value="InterPro"/>
</dbReference>
<keyword evidence="3" id="KW-1185">Reference proteome</keyword>
<feature type="non-terminal residue" evidence="2">
    <location>
        <position position="1"/>
    </location>
</feature>
<evidence type="ECO:0000313" key="2">
    <source>
        <dbReference type="EMBL" id="ORX95999.1"/>
    </source>
</evidence>
<accession>A0A1Y1YDD3</accession>
<proteinExistence type="predicted"/>
<organism evidence="2 3">
    <name type="scientific">Basidiobolus meristosporus CBS 931.73</name>
    <dbReference type="NCBI Taxonomy" id="1314790"/>
    <lineage>
        <taxon>Eukaryota</taxon>
        <taxon>Fungi</taxon>
        <taxon>Fungi incertae sedis</taxon>
        <taxon>Zoopagomycota</taxon>
        <taxon>Entomophthoromycotina</taxon>
        <taxon>Basidiobolomycetes</taxon>
        <taxon>Basidiobolales</taxon>
        <taxon>Basidiobolaceae</taxon>
        <taxon>Basidiobolus</taxon>
    </lineage>
</organism>
<feature type="non-terminal residue" evidence="2">
    <location>
        <position position="85"/>
    </location>
</feature>
<dbReference type="Proteomes" id="UP000193498">
    <property type="component" value="Unassembled WGS sequence"/>
</dbReference>
<dbReference type="Gene3D" id="1.10.490.10">
    <property type="entry name" value="Globins"/>
    <property type="match status" value="1"/>
</dbReference>
<dbReference type="InterPro" id="IPR012292">
    <property type="entry name" value="Globin/Proto"/>
</dbReference>
<feature type="domain" description="Globin-sensor" evidence="1">
    <location>
        <begin position="19"/>
        <end position="85"/>
    </location>
</feature>
<dbReference type="EMBL" id="MCFE01000163">
    <property type="protein sequence ID" value="ORX95999.1"/>
    <property type="molecule type" value="Genomic_DNA"/>
</dbReference>
<protein>
    <recommendedName>
        <fullName evidence="1">Globin-sensor domain-containing protein</fullName>
    </recommendedName>
</protein>